<dbReference type="AlphaFoldDB" id="M3IQ65"/>
<accession>M3IQ65</accession>
<dbReference type="Proteomes" id="UP000011778">
    <property type="component" value="Unassembled WGS sequence"/>
</dbReference>
<dbReference type="EMBL" id="AFMD02000125">
    <property type="protein sequence ID" value="EMG23333.1"/>
    <property type="molecule type" value="Genomic_DNA"/>
</dbReference>
<proteinExistence type="predicted"/>
<comment type="caution">
    <text evidence="1">The sequence shown here is derived from an EMBL/GenBank/DDBJ whole genome shotgun (WGS) entry which is preliminary data.</text>
</comment>
<protein>
    <submittedName>
        <fullName evidence="1">Uncharacterized protein</fullName>
    </submittedName>
</protein>
<evidence type="ECO:0000313" key="1">
    <source>
        <dbReference type="EMBL" id="EMG23333.1"/>
    </source>
</evidence>
<organism evidence="1 2">
    <name type="scientific">Leptospira interrogans serovar Copenhageni str. LT2050</name>
    <dbReference type="NCBI Taxonomy" id="1001598"/>
    <lineage>
        <taxon>Bacteria</taxon>
        <taxon>Pseudomonadati</taxon>
        <taxon>Spirochaetota</taxon>
        <taxon>Spirochaetia</taxon>
        <taxon>Leptospirales</taxon>
        <taxon>Leptospiraceae</taxon>
        <taxon>Leptospira</taxon>
    </lineage>
</organism>
<gene>
    <name evidence="1" type="ORF">LEP1GSC150_5525</name>
</gene>
<sequence>MIRLETRFASSFIQSSKLEPFLEKSESARLTLHSSQGQGKEYLGWLYLPKELKNSESKE</sequence>
<name>M3IQ65_LEPIT</name>
<evidence type="ECO:0000313" key="2">
    <source>
        <dbReference type="Proteomes" id="UP000011778"/>
    </source>
</evidence>
<reference evidence="1 2" key="1">
    <citation type="submission" date="2013-02" db="EMBL/GenBank/DDBJ databases">
        <authorList>
            <person name="Harkins D.M."/>
            <person name="Durkin A.S."/>
            <person name="Brinkac L.M."/>
            <person name="Haft D.H."/>
            <person name="Selengut J.D."/>
            <person name="Sanka R."/>
            <person name="DePew J."/>
            <person name="Purushe J."/>
            <person name="Tulsiani S.M."/>
            <person name="Graham G.C."/>
            <person name="Burns M.-A."/>
            <person name="Dohnt M.F."/>
            <person name="Smythe L.D."/>
            <person name="McKay D.B."/>
            <person name="Craig S.B."/>
            <person name="Vinetz J.M."/>
            <person name="Sutton G.G."/>
            <person name="Nierman W.C."/>
            <person name="Fouts D.E."/>
        </authorList>
    </citation>
    <scope>NUCLEOTIDE SEQUENCE [LARGE SCALE GENOMIC DNA]</scope>
    <source>
        <strain evidence="1 2">LT2050</strain>
    </source>
</reference>